<accession>A0A2Z3GR81</accession>
<organism evidence="1 2">
    <name type="scientific">Gemmata obscuriglobus</name>
    <dbReference type="NCBI Taxonomy" id="114"/>
    <lineage>
        <taxon>Bacteria</taxon>
        <taxon>Pseudomonadati</taxon>
        <taxon>Planctomycetota</taxon>
        <taxon>Planctomycetia</taxon>
        <taxon>Gemmatales</taxon>
        <taxon>Gemmataceae</taxon>
        <taxon>Gemmata</taxon>
    </lineage>
</organism>
<dbReference type="RefSeq" id="WP_029600708.1">
    <property type="nucleotide sequence ID" value="NZ_CP025958.1"/>
</dbReference>
<proteinExistence type="predicted"/>
<gene>
    <name evidence="1" type="ORF">C1280_07395</name>
</gene>
<sequence length="80" mass="8545">MTRTVRSIPFKTSPLGKLDPVPPEWNAISKHEFDVPQVGTDKANFDIVSKGRPESNCGAAEARQGGAILERPLCGAGARV</sequence>
<evidence type="ECO:0000313" key="1">
    <source>
        <dbReference type="EMBL" id="AWM36859.1"/>
    </source>
</evidence>
<dbReference type="Proteomes" id="UP000245802">
    <property type="component" value="Chromosome"/>
</dbReference>
<keyword evidence="2" id="KW-1185">Reference proteome</keyword>
<reference evidence="1 2" key="1">
    <citation type="submission" date="2018-01" db="EMBL/GenBank/DDBJ databases">
        <title>G. obscuriglobus.</title>
        <authorList>
            <person name="Franke J."/>
            <person name="Blomberg W."/>
            <person name="Selmecki A."/>
        </authorList>
    </citation>
    <scope>NUCLEOTIDE SEQUENCE [LARGE SCALE GENOMIC DNA]</scope>
    <source>
        <strain evidence="1 2">DSM 5831</strain>
    </source>
</reference>
<dbReference type="EMBL" id="CP025958">
    <property type="protein sequence ID" value="AWM36859.1"/>
    <property type="molecule type" value="Genomic_DNA"/>
</dbReference>
<dbReference type="KEGG" id="gog:C1280_07395"/>
<name>A0A2Z3GR81_9BACT</name>
<evidence type="ECO:0000313" key="2">
    <source>
        <dbReference type="Proteomes" id="UP000245802"/>
    </source>
</evidence>
<dbReference type="AlphaFoldDB" id="A0A2Z3GR81"/>
<protein>
    <submittedName>
        <fullName evidence="1">Uncharacterized protein</fullName>
    </submittedName>
</protein>